<dbReference type="PANTHER" id="PTHR43591:SF101">
    <property type="entry name" value="METHYLTRANSFERASE-LIKE PROTEIN 27"/>
    <property type="match status" value="1"/>
</dbReference>
<reference evidence="1" key="1">
    <citation type="journal article" date="2023" name="G3 (Bethesda)">
        <title>A reference genome for the long-term kleptoplast-retaining sea slug Elysia crispata morphotype clarki.</title>
        <authorList>
            <person name="Eastman K.E."/>
            <person name="Pendleton A.L."/>
            <person name="Shaikh M.A."/>
            <person name="Suttiyut T."/>
            <person name="Ogas R."/>
            <person name="Tomko P."/>
            <person name="Gavelis G."/>
            <person name="Widhalm J.R."/>
            <person name="Wisecaver J.H."/>
        </authorList>
    </citation>
    <scope>NUCLEOTIDE SEQUENCE</scope>
    <source>
        <strain evidence="1">ECLA1</strain>
    </source>
</reference>
<keyword evidence="2" id="KW-1185">Reference proteome</keyword>
<proteinExistence type="predicted"/>
<evidence type="ECO:0008006" key="3">
    <source>
        <dbReference type="Google" id="ProtNLM"/>
    </source>
</evidence>
<comment type="caution">
    <text evidence="1">The sequence shown here is derived from an EMBL/GenBank/DDBJ whole genome shotgun (WGS) entry which is preliminary data.</text>
</comment>
<sequence length="220" mass="24379">MSGKKTTEFLYQTFLDPSTGTENTSKIYGKFSTQYDQIMSGFQYKAPHYMVESLTRVMGDRNRAGMKIMDLACGSGISGQALHEAGFTQVDGLDGSGEMLAVSRAKGVYKDLFQAFVAIGKGELNIPDNTYDALTICASMGVNMVPPEGIYEMHRLVKPGGYIVNVLRQETVEEIEGFKDKLEPMMHQMEADGKWKLLSRVVFPDYLVDQGGVVFTHQVC</sequence>
<dbReference type="Gene3D" id="3.40.50.150">
    <property type="entry name" value="Vaccinia Virus protein VP39"/>
    <property type="match status" value="1"/>
</dbReference>
<dbReference type="AlphaFoldDB" id="A0AAE0ZMU5"/>
<evidence type="ECO:0000313" key="2">
    <source>
        <dbReference type="Proteomes" id="UP001283361"/>
    </source>
</evidence>
<gene>
    <name evidence="1" type="ORF">RRG08_031382</name>
</gene>
<dbReference type="Proteomes" id="UP001283361">
    <property type="component" value="Unassembled WGS sequence"/>
</dbReference>
<name>A0AAE0ZMU5_9GAST</name>
<dbReference type="InterPro" id="IPR029063">
    <property type="entry name" value="SAM-dependent_MTases_sf"/>
</dbReference>
<dbReference type="SUPFAM" id="SSF53335">
    <property type="entry name" value="S-adenosyl-L-methionine-dependent methyltransferases"/>
    <property type="match status" value="1"/>
</dbReference>
<dbReference type="CDD" id="cd02440">
    <property type="entry name" value="AdoMet_MTases"/>
    <property type="match status" value="1"/>
</dbReference>
<protein>
    <recommendedName>
        <fullName evidence="3">Methyltransferase type 11 domain-containing protein</fullName>
    </recommendedName>
</protein>
<organism evidence="1 2">
    <name type="scientific">Elysia crispata</name>
    <name type="common">lettuce slug</name>
    <dbReference type="NCBI Taxonomy" id="231223"/>
    <lineage>
        <taxon>Eukaryota</taxon>
        <taxon>Metazoa</taxon>
        <taxon>Spiralia</taxon>
        <taxon>Lophotrochozoa</taxon>
        <taxon>Mollusca</taxon>
        <taxon>Gastropoda</taxon>
        <taxon>Heterobranchia</taxon>
        <taxon>Euthyneura</taxon>
        <taxon>Panpulmonata</taxon>
        <taxon>Sacoglossa</taxon>
        <taxon>Placobranchoidea</taxon>
        <taxon>Plakobranchidae</taxon>
        <taxon>Elysia</taxon>
    </lineage>
</organism>
<dbReference type="EMBL" id="JAWDGP010003624">
    <property type="protein sequence ID" value="KAK3772358.1"/>
    <property type="molecule type" value="Genomic_DNA"/>
</dbReference>
<dbReference type="PANTHER" id="PTHR43591">
    <property type="entry name" value="METHYLTRANSFERASE"/>
    <property type="match status" value="1"/>
</dbReference>
<accession>A0AAE0ZMU5</accession>
<dbReference type="Pfam" id="PF01209">
    <property type="entry name" value="Ubie_methyltran"/>
    <property type="match status" value="1"/>
</dbReference>
<evidence type="ECO:0000313" key="1">
    <source>
        <dbReference type="EMBL" id="KAK3772358.1"/>
    </source>
</evidence>